<dbReference type="Pfam" id="PF13561">
    <property type="entry name" value="adh_short_C2"/>
    <property type="match status" value="1"/>
</dbReference>
<dbReference type="Gene3D" id="3.40.50.720">
    <property type="entry name" value="NAD(P)-binding Rossmann-like Domain"/>
    <property type="match status" value="1"/>
</dbReference>
<dbReference type="PRINTS" id="PR00081">
    <property type="entry name" value="GDHRDH"/>
</dbReference>
<keyword evidence="3" id="KW-1185">Reference proteome</keyword>
<dbReference type="PRINTS" id="PR00080">
    <property type="entry name" value="SDRFAMILY"/>
</dbReference>
<dbReference type="CDD" id="cd05233">
    <property type="entry name" value="SDR_c"/>
    <property type="match status" value="1"/>
</dbReference>
<dbReference type="InterPro" id="IPR002347">
    <property type="entry name" value="SDR_fam"/>
</dbReference>
<reference evidence="2 3" key="1">
    <citation type="journal article" date="2014" name="Int. J. Syst. Evol. Microbiol.">
        <title>Celeribacter indicus sp. nov., a polycyclic aromatic hydrocarbon-degrading bacterium from deep-sea sediment and reclassification of Huaishuia halophila as Celeribacter halophilus comb. nov.</title>
        <authorList>
            <person name="Lai Q."/>
            <person name="Cao J."/>
            <person name="Yuan J."/>
            <person name="Li F."/>
            <person name="Shao Z."/>
        </authorList>
    </citation>
    <scope>NUCLEOTIDE SEQUENCE [LARGE SCALE GENOMIC DNA]</scope>
    <source>
        <strain evidence="2">P73</strain>
    </source>
</reference>
<evidence type="ECO:0000313" key="2">
    <source>
        <dbReference type="EMBL" id="AJE44939.1"/>
    </source>
</evidence>
<dbReference type="KEGG" id="cid:P73_0224"/>
<dbReference type="FunFam" id="3.40.50.720:FF:000084">
    <property type="entry name" value="Short-chain dehydrogenase reductase"/>
    <property type="match status" value="1"/>
</dbReference>
<dbReference type="PANTHER" id="PTHR42760">
    <property type="entry name" value="SHORT-CHAIN DEHYDROGENASES/REDUCTASES FAMILY MEMBER"/>
    <property type="match status" value="1"/>
</dbReference>
<dbReference type="STRING" id="1208324.P73_0224"/>
<accession>A0A0B5DP00</accession>
<dbReference type="RefSeq" id="WP_043868100.1">
    <property type="nucleotide sequence ID" value="NZ_CP004393.1"/>
</dbReference>
<dbReference type="HOGENOM" id="CLU_010194_1_1_5"/>
<dbReference type="InterPro" id="IPR020904">
    <property type="entry name" value="Sc_DH/Rdtase_CS"/>
</dbReference>
<protein>
    <submittedName>
        <fullName evidence="2">Short-chain dehydrogenase/reductase sdr</fullName>
    </submittedName>
</protein>
<dbReference type="OrthoDB" id="9797020at2"/>
<dbReference type="SUPFAM" id="SSF51735">
    <property type="entry name" value="NAD(P)-binding Rossmann-fold domains"/>
    <property type="match status" value="1"/>
</dbReference>
<dbReference type="InterPro" id="IPR036291">
    <property type="entry name" value="NAD(P)-bd_dom_sf"/>
</dbReference>
<evidence type="ECO:0000256" key="1">
    <source>
        <dbReference type="ARBA" id="ARBA00006484"/>
    </source>
</evidence>
<name>A0A0B5DP00_9RHOB</name>
<sequence>MTYKLEGRTAIVTGAGSGIGLATTKRFLEEGAQVVAADLDISAIAELDGTVTAVEVDLRTDGAERMTEAALDMSGQIDAMVCCAGVAPTREGLASTLDEDVKNTFDVNVLGIMRCARAVTPHMVSKGKGSIVAIASDFGRMPEPLFYDYCMSKAAVLSFMKSLSIEFGPQGIRANCVSPGATRTPIWEKPGGFIDLLAKLYGGMDRDKVVDHFAKEHKKFALQRIGEPEEIAEVAVFLSSDRASFVTGSDYWVNGGSIPVY</sequence>
<gene>
    <name evidence="2" type="ORF">P73_0224</name>
</gene>
<comment type="similarity">
    <text evidence="1">Belongs to the short-chain dehydrogenases/reductases (SDR) family.</text>
</comment>
<dbReference type="PROSITE" id="PS00061">
    <property type="entry name" value="ADH_SHORT"/>
    <property type="match status" value="1"/>
</dbReference>
<dbReference type="AlphaFoldDB" id="A0A0B5DP00"/>
<proteinExistence type="inferred from homology"/>
<dbReference type="EMBL" id="CP004393">
    <property type="protein sequence ID" value="AJE44939.1"/>
    <property type="molecule type" value="Genomic_DNA"/>
</dbReference>
<dbReference type="GO" id="GO:0016616">
    <property type="term" value="F:oxidoreductase activity, acting on the CH-OH group of donors, NAD or NADP as acceptor"/>
    <property type="evidence" value="ECO:0007669"/>
    <property type="project" value="TreeGrafter"/>
</dbReference>
<organism evidence="2 3">
    <name type="scientific">Celeribacter indicus</name>
    <dbReference type="NCBI Taxonomy" id="1208324"/>
    <lineage>
        <taxon>Bacteria</taxon>
        <taxon>Pseudomonadati</taxon>
        <taxon>Pseudomonadota</taxon>
        <taxon>Alphaproteobacteria</taxon>
        <taxon>Rhodobacterales</taxon>
        <taxon>Roseobacteraceae</taxon>
        <taxon>Celeribacter</taxon>
    </lineage>
</organism>
<dbReference type="Proteomes" id="UP000031521">
    <property type="component" value="Chromosome"/>
</dbReference>
<evidence type="ECO:0000313" key="3">
    <source>
        <dbReference type="Proteomes" id="UP000031521"/>
    </source>
</evidence>